<organism evidence="1 2">
    <name type="scientific">Lactuca saligna</name>
    <name type="common">Willowleaf lettuce</name>
    <dbReference type="NCBI Taxonomy" id="75948"/>
    <lineage>
        <taxon>Eukaryota</taxon>
        <taxon>Viridiplantae</taxon>
        <taxon>Streptophyta</taxon>
        <taxon>Embryophyta</taxon>
        <taxon>Tracheophyta</taxon>
        <taxon>Spermatophyta</taxon>
        <taxon>Magnoliopsida</taxon>
        <taxon>eudicotyledons</taxon>
        <taxon>Gunneridae</taxon>
        <taxon>Pentapetalae</taxon>
        <taxon>asterids</taxon>
        <taxon>campanulids</taxon>
        <taxon>Asterales</taxon>
        <taxon>Asteraceae</taxon>
        <taxon>Cichorioideae</taxon>
        <taxon>Cichorieae</taxon>
        <taxon>Lactucinae</taxon>
        <taxon>Lactuca</taxon>
    </lineage>
</organism>
<proteinExistence type="predicted"/>
<sequence>MNALVTDSGANHLLFSFYLKHMKLQYETWSERKITEGKDTGPIETDSFPNAKFKVARGSSSQVCEFTLVDIPCINRYDWTMLYNVFAKIDAKIVVVLRRKLGVLPKDNPDGFKMMKLGKIHKNGWCVAFQLKEQNDVDYQKICFFLADNHLYTTSYLEYILEIINRYKGNSKGDKNCFLDMIQWYIPVRKVLLIIIPKSFSSAEANLVLKYSHLNRRKMGDC</sequence>
<reference evidence="1" key="1">
    <citation type="submission" date="2023-04" db="EMBL/GenBank/DDBJ databases">
        <authorList>
            <person name="Vijverberg K."/>
            <person name="Xiong W."/>
            <person name="Schranz E."/>
        </authorList>
    </citation>
    <scope>NUCLEOTIDE SEQUENCE</scope>
</reference>
<keyword evidence="2" id="KW-1185">Reference proteome</keyword>
<evidence type="ECO:0000313" key="2">
    <source>
        <dbReference type="Proteomes" id="UP001177003"/>
    </source>
</evidence>
<name>A0AA35ZFJ4_LACSI</name>
<dbReference type="AlphaFoldDB" id="A0AA35ZFJ4"/>
<protein>
    <submittedName>
        <fullName evidence="1">Uncharacterized protein</fullName>
    </submittedName>
</protein>
<evidence type="ECO:0000313" key="1">
    <source>
        <dbReference type="EMBL" id="CAI9291696.1"/>
    </source>
</evidence>
<accession>A0AA35ZFJ4</accession>
<gene>
    <name evidence="1" type="ORF">LSALG_LOCUS30819</name>
</gene>
<dbReference type="EMBL" id="OX465082">
    <property type="protein sequence ID" value="CAI9291696.1"/>
    <property type="molecule type" value="Genomic_DNA"/>
</dbReference>
<dbReference type="Proteomes" id="UP001177003">
    <property type="component" value="Chromosome 6"/>
</dbReference>